<protein>
    <recommendedName>
        <fullName evidence="2">2-polyprenyl-6-hydroxyphenol methylase</fullName>
    </recommendedName>
</protein>
<dbReference type="Gene3D" id="3.40.50.150">
    <property type="entry name" value="Vaccinia Virus protein VP39"/>
    <property type="match status" value="1"/>
</dbReference>
<comment type="caution">
    <text evidence="1">The sequence shown here is derived from an EMBL/GenBank/DDBJ whole genome shotgun (WGS) entry which is preliminary data.</text>
</comment>
<name>A0A5J4R699_9ZZZZ</name>
<dbReference type="EMBL" id="SNRY01001683">
    <property type="protein sequence ID" value="KAA6329219.1"/>
    <property type="molecule type" value="Genomic_DNA"/>
</dbReference>
<dbReference type="InterPro" id="IPR029063">
    <property type="entry name" value="SAM-dependent_MTases_sf"/>
</dbReference>
<dbReference type="SUPFAM" id="SSF53335">
    <property type="entry name" value="S-adenosyl-L-methionine-dependent methyltransferases"/>
    <property type="match status" value="1"/>
</dbReference>
<organism evidence="1">
    <name type="scientific">termite gut metagenome</name>
    <dbReference type="NCBI Taxonomy" id="433724"/>
    <lineage>
        <taxon>unclassified sequences</taxon>
        <taxon>metagenomes</taxon>
        <taxon>organismal metagenomes</taxon>
    </lineage>
</organism>
<accession>A0A5J4R699</accession>
<reference evidence="1" key="1">
    <citation type="submission" date="2019-03" db="EMBL/GenBank/DDBJ databases">
        <title>Single cell metagenomics reveals metabolic interactions within the superorganism composed of flagellate Streblomastix strix and complex community of Bacteroidetes bacteria on its surface.</title>
        <authorList>
            <person name="Treitli S.C."/>
            <person name="Kolisko M."/>
            <person name="Husnik F."/>
            <person name="Keeling P."/>
            <person name="Hampl V."/>
        </authorList>
    </citation>
    <scope>NUCLEOTIDE SEQUENCE</scope>
    <source>
        <strain evidence="1">STM</strain>
    </source>
</reference>
<dbReference type="Pfam" id="PF13489">
    <property type="entry name" value="Methyltransf_23"/>
    <property type="match status" value="1"/>
</dbReference>
<gene>
    <name evidence="1" type="ORF">EZS27_021957</name>
</gene>
<proteinExistence type="predicted"/>
<evidence type="ECO:0008006" key="2">
    <source>
        <dbReference type="Google" id="ProtNLM"/>
    </source>
</evidence>
<dbReference type="AlphaFoldDB" id="A0A5J4R699"/>
<evidence type="ECO:0000313" key="1">
    <source>
        <dbReference type="EMBL" id="KAA6329219.1"/>
    </source>
</evidence>
<sequence length="210" mass="24920">MNYLSHQPNKEHYRFSNYVNIERWSSYYYQIKEAQNLQPSSALVIGIGDGIVIDVLRKQGITVYTLDFDKELQPDFYGSVSEIDTIMGNLKVDLIVCCQVLEHLPYDFFVSILKAMKKHARNVIISLPYSNRHILKYSIKVPYIRFLCGDMRISTFWKSWESVDSSGHHWEIGYKNYPLKRIKKDIRQVFKIEKIYCPIENTYHLFFRLT</sequence>